<organism evidence="1 2">
    <name type="scientific">Kutzneria kofuensis</name>
    <dbReference type="NCBI Taxonomy" id="103725"/>
    <lineage>
        <taxon>Bacteria</taxon>
        <taxon>Bacillati</taxon>
        <taxon>Actinomycetota</taxon>
        <taxon>Actinomycetes</taxon>
        <taxon>Pseudonocardiales</taxon>
        <taxon>Pseudonocardiaceae</taxon>
        <taxon>Kutzneria</taxon>
    </lineage>
</organism>
<dbReference type="AlphaFoldDB" id="A0A7W9KCM9"/>
<proteinExistence type="predicted"/>
<evidence type="ECO:0000313" key="2">
    <source>
        <dbReference type="Proteomes" id="UP000585638"/>
    </source>
</evidence>
<dbReference type="Proteomes" id="UP000585638">
    <property type="component" value="Unassembled WGS sequence"/>
</dbReference>
<sequence length="71" mass="8006">MELKLAALMREQGQTDPGMRHVTLVINNRPCKGDLSCDELVPVILPAGYSLTVHAPNYRKRFTGGAEPWWR</sequence>
<evidence type="ECO:0000313" key="1">
    <source>
        <dbReference type="EMBL" id="MBB5890086.1"/>
    </source>
</evidence>
<accession>A0A7W9KCM9</accession>
<dbReference type="EMBL" id="JACHIR010000001">
    <property type="protein sequence ID" value="MBB5890086.1"/>
    <property type="molecule type" value="Genomic_DNA"/>
</dbReference>
<comment type="caution">
    <text evidence="1">The sequence shown here is derived from an EMBL/GenBank/DDBJ whole genome shotgun (WGS) entry which is preliminary data.</text>
</comment>
<gene>
    <name evidence="1" type="ORF">BJ998_001282</name>
</gene>
<dbReference type="Pfam" id="PF14428">
    <property type="entry name" value="DddA-like"/>
    <property type="match status" value="1"/>
</dbReference>
<dbReference type="InterPro" id="IPR032724">
    <property type="entry name" value="SCP1.201-like"/>
</dbReference>
<reference evidence="1 2" key="1">
    <citation type="submission" date="2020-08" db="EMBL/GenBank/DDBJ databases">
        <title>Sequencing the genomes of 1000 actinobacteria strains.</title>
        <authorList>
            <person name="Klenk H.-P."/>
        </authorList>
    </citation>
    <scope>NUCLEOTIDE SEQUENCE [LARGE SCALE GENOMIC DNA]</scope>
    <source>
        <strain evidence="1 2">DSM 43851</strain>
    </source>
</reference>
<protein>
    <submittedName>
        <fullName evidence="1">Uncharacterized protein</fullName>
    </submittedName>
</protein>
<name>A0A7W9KCM9_9PSEU</name>
<keyword evidence="2" id="KW-1185">Reference proteome</keyword>